<evidence type="ECO:0000256" key="3">
    <source>
        <dbReference type="ARBA" id="ARBA00022927"/>
    </source>
</evidence>
<proteinExistence type="inferred from homology"/>
<organism evidence="6">
    <name type="scientific">marine sediment metagenome</name>
    <dbReference type="NCBI Taxonomy" id="412755"/>
    <lineage>
        <taxon>unclassified sequences</taxon>
        <taxon>metagenomes</taxon>
        <taxon>ecological metagenomes</taxon>
    </lineage>
</organism>
<dbReference type="Gene3D" id="2.20.70.30">
    <property type="entry name" value="Nascent polypeptide-associated complex domain"/>
    <property type="match status" value="1"/>
</dbReference>
<dbReference type="InterPro" id="IPR002715">
    <property type="entry name" value="Nas_poly-pep-assoc_cplx_dom"/>
</dbReference>
<protein>
    <recommendedName>
        <fullName evidence="5">NAC-A/B domain-containing protein</fullName>
    </recommendedName>
</protein>
<sequence>DVPKRPQPKVARKGEQSFGSRAMRRKMQQQGISMDPIDVNRVIFETEDKTMVIEQPEVFLMKQMGQEIYQVIGTAEEKTIGISSVESGQIADSTEMEEIINEELKPEITENDIQLVAAQATVSLKEAEAALKDSNGNIAQAIIFLKNRP</sequence>
<dbReference type="GO" id="GO:0015031">
    <property type="term" value="P:protein transport"/>
    <property type="evidence" value="ECO:0007669"/>
    <property type="project" value="UniProtKB-KW"/>
</dbReference>
<dbReference type="PROSITE" id="PS51151">
    <property type="entry name" value="NAC_AB"/>
    <property type="match status" value="1"/>
</dbReference>
<dbReference type="GO" id="GO:0003723">
    <property type="term" value="F:RNA binding"/>
    <property type="evidence" value="ECO:0007669"/>
    <property type="project" value="UniProtKB-KW"/>
</dbReference>
<feature type="non-terminal residue" evidence="6">
    <location>
        <position position="1"/>
    </location>
</feature>
<evidence type="ECO:0000256" key="1">
    <source>
        <dbReference type="ARBA" id="ARBA00022448"/>
    </source>
</evidence>
<evidence type="ECO:0000313" key="6">
    <source>
        <dbReference type="EMBL" id="GAH68929.1"/>
    </source>
</evidence>
<dbReference type="Gene3D" id="1.10.8.10">
    <property type="entry name" value="DNA helicase RuvA subunit, C-terminal domain"/>
    <property type="match status" value="1"/>
</dbReference>
<keyword evidence="1" id="KW-0813">Transport</keyword>
<dbReference type="InterPro" id="IPR038187">
    <property type="entry name" value="NAC_A/B_dom_sf"/>
</dbReference>
<evidence type="ECO:0000256" key="2">
    <source>
        <dbReference type="ARBA" id="ARBA00022884"/>
    </source>
</evidence>
<dbReference type="SUPFAM" id="SSF46934">
    <property type="entry name" value="UBA-like"/>
    <property type="match status" value="1"/>
</dbReference>
<evidence type="ECO:0000256" key="4">
    <source>
        <dbReference type="SAM" id="MobiDB-lite"/>
    </source>
</evidence>
<dbReference type="InterPro" id="IPR005231">
    <property type="entry name" value="NAC_arc"/>
</dbReference>
<dbReference type="NCBIfam" id="TIGR00264">
    <property type="entry name" value="archaeal-type nascent polypeptide-associated complex protein"/>
    <property type="match status" value="1"/>
</dbReference>
<feature type="compositionally biased region" description="Basic residues" evidence="4">
    <location>
        <begin position="1"/>
        <end position="11"/>
    </location>
</feature>
<evidence type="ECO:0000259" key="5">
    <source>
        <dbReference type="PROSITE" id="PS51151"/>
    </source>
</evidence>
<name>X1IS50_9ZZZZ</name>
<keyword evidence="2" id="KW-0694">RNA-binding</keyword>
<feature type="region of interest" description="Disordered" evidence="4">
    <location>
        <begin position="1"/>
        <end position="24"/>
    </location>
</feature>
<comment type="caution">
    <text evidence="6">The sequence shown here is derived from an EMBL/GenBank/DDBJ whole genome shotgun (WGS) entry which is preliminary data.</text>
</comment>
<gene>
    <name evidence="6" type="ORF">S03H2_52801</name>
</gene>
<dbReference type="HAMAP" id="MF_00814">
    <property type="entry name" value="NAC_arch"/>
    <property type="match status" value="1"/>
</dbReference>
<dbReference type="Pfam" id="PF01849">
    <property type="entry name" value="NAC"/>
    <property type="match status" value="1"/>
</dbReference>
<feature type="domain" description="NAC-A/B" evidence="5">
    <location>
        <begin position="17"/>
        <end position="84"/>
    </location>
</feature>
<keyword evidence="3" id="KW-0653">Protein transport</keyword>
<dbReference type="EMBL" id="BARU01033569">
    <property type="protein sequence ID" value="GAH68929.1"/>
    <property type="molecule type" value="Genomic_DNA"/>
</dbReference>
<accession>X1IS50</accession>
<dbReference type="AlphaFoldDB" id="X1IS50"/>
<dbReference type="SMART" id="SM01407">
    <property type="entry name" value="NAC"/>
    <property type="match status" value="1"/>
</dbReference>
<dbReference type="InterPro" id="IPR009060">
    <property type="entry name" value="UBA-like_sf"/>
</dbReference>
<reference evidence="6" key="1">
    <citation type="journal article" date="2014" name="Front. Microbiol.">
        <title>High frequency of phylogenetically diverse reductive dehalogenase-homologous genes in deep subseafloor sedimentary metagenomes.</title>
        <authorList>
            <person name="Kawai M."/>
            <person name="Futagami T."/>
            <person name="Toyoda A."/>
            <person name="Takaki Y."/>
            <person name="Nishi S."/>
            <person name="Hori S."/>
            <person name="Arai W."/>
            <person name="Tsubouchi T."/>
            <person name="Morono Y."/>
            <person name="Uchiyama I."/>
            <person name="Ito T."/>
            <person name="Fujiyama A."/>
            <person name="Inagaki F."/>
            <person name="Takami H."/>
        </authorList>
    </citation>
    <scope>NUCLEOTIDE SEQUENCE</scope>
    <source>
        <strain evidence="6">Expedition CK06-06</strain>
    </source>
</reference>